<keyword evidence="8" id="KW-1185">Reference proteome</keyword>
<evidence type="ECO:0000256" key="5">
    <source>
        <dbReference type="ARBA" id="ARBA00023002"/>
    </source>
</evidence>
<dbReference type="Proteomes" id="UP000008963">
    <property type="component" value="Chromosome"/>
</dbReference>
<dbReference type="KEGG" id="bmx:BMS_1490"/>
<evidence type="ECO:0000256" key="4">
    <source>
        <dbReference type="ARBA" id="ARBA00022827"/>
    </source>
</evidence>
<dbReference type="SUPFAM" id="SSF51905">
    <property type="entry name" value="FAD/NAD(P)-binding domain"/>
    <property type="match status" value="1"/>
</dbReference>
<dbReference type="Pfam" id="PF01266">
    <property type="entry name" value="DAO"/>
    <property type="match status" value="1"/>
</dbReference>
<dbReference type="PRINTS" id="PR01001">
    <property type="entry name" value="FADG3PDH"/>
</dbReference>
<sequence length="467" mass="53539">MGHRQQLIHSTSPLLELEKSHFNTIVIGGGIVGAGILRDLALHGVDSLLVEKKDFASQTSNSSSKMLHGGIRYLENFDFALVHEALSEKNLWLKLAPHICKEKHFYLPVYKDSLRPLWMVRLGIYLYDFLSNFQNATRGFADKEKTLKEIIHIKEHNLSGSGIYSDAIVDDGKLTLEVIMDAINKENACALNYTSASDISKDNNGHYKLTLRDELTDQERTVTCENLVIATGPFTDRFMKENLPQVQWSDKLLPSKGSHIWVRRTDFPLEHPVVLTPSDGRVIFVIPHHDRVLIGTTEEEVKDDFFDVTPSENEIDYLLTNLNEFFPGAKIGRDNITESFAGIRPLVMEDDAQNRGKTAREHKVFTPLSKLYVIVGGKYTTFRTMAQDITREIIKAQNISYNPDKTKVPLSKKCQYNFFHKPELTREIIEKIIKDELPRTYDDLEKRRIHSEDFDKVLTEYFTKHTL</sequence>
<gene>
    <name evidence="7" type="ordered locus">BMS_1490</name>
</gene>
<evidence type="ECO:0000259" key="6">
    <source>
        <dbReference type="Pfam" id="PF01266"/>
    </source>
</evidence>
<dbReference type="OrthoDB" id="5287568at2"/>
<dbReference type="GO" id="GO:0046168">
    <property type="term" value="P:glycerol-3-phosphate catabolic process"/>
    <property type="evidence" value="ECO:0007669"/>
    <property type="project" value="TreeGrafter"/>
</dbReference>
<dbReference type="AlphaFoldDB" id="E1X0B9"/>
<evidence type="ECO:0000256" key="3">
    <source>
        <dbReference type="ARBA" id="ARBA00022630"/>
    </source>
</evidence>
<keyword evidence="3" id="KW-0285">Flavoprotein</keyword>
<dbReference type="GO" id="GO:0004368">
    <property type="term" value="F:glycerol-3-phosphate dehydrogenase (quinone) activity"/>
    <property type="evidence" value="ECO:0007669"/>
    <property type="project" value="InterPro"/>
</dbReference>
<dbReference type="Gene3D" id="3.30.9.10">
    <property type="entry name" value="D-Amino Acid Oxidase, subunit A, domain 2"/>
    <property type="match status" value="1"/>
</dbReference>
<accession>E1X0B9</accession>
<dbReference type="STRING" id="862908.BMS_1490"/>
<dbReference type="EMBL" id="FQ312005">
    <property type="protein sequence ID" value="CBW26347.1"/>
    <property type="molecule type" value="Genomic_DNA"/>
</dbReference>
<dbReference type="eggNOG" id="COG0578">
    <property type="taxonomic scope" value="Bacteria"/>
</dbReference>
<proteinExistence type="inferred from homology"/>
<organism evidence="7 8">
    <name type="scientific">Halobacteriovorax marinus (strain ATCC BAA-682 / DSM 15412 / SJ)</name>
    <name type="common">Bacteriovorax marinus</name>
    <dbReference type="NCBI Taxonomy" id="862908"/>
    <lineage>
        <taxon>Bacteria</taxon>
        <taxon>Pseudomonadati</taxon>
        <taxon>Bdellovibrionota</taxon>
        <taxon>Bacteriovoracia</taxon>
        <taxon>Bacteriovoracales</taxon>
        <taxon>Halobacteriovoraceae</taxon>
        <taxon>Halobacteriovorax</taxon>
    </lineage>
</organism>
<dbReference type="PANTHER" id="PTHR11985">
    <property type="entry name" value="GLYCEROL-3-PHOSPHATE DEHYDROGENASE"/>
    <property type="match status" value="1"/>
</dbReference>
<evidence type="ECO:0000313" key="7">
    <source>
        <dbReference type="EMBL" id="CBW26347.1"/>
    </source>
</evidence>
<protein>
    <submittedName>
        <fullName evidence="7">Aerobic glycerol-3-phosphate dehydrogenase</fullName>
    </submittedName>
</protein>
<feature type="domain" description="FAD dependent oxidoreductase" evidence="6">
    <location>
        <begin position="25"/>
        <end position="351"/>
    </location>
</feature>
<comment type="cofactor">
    <cofactor evidence="1">
        <name>FAD</name>
        <dbReference type="ChEBI" id="CHEBI:57692"/>
    </cofactor>
</comment>
<keyword evidence="5" id="KW-0560">Oxidoreductase</keyword>
<dbReference type="RefSeq" id="WP_014244130.1">
    <property type="nucleotide sequence ID" value="NC_016620.1"/>
</dbReference>
<reference evidence="8" key="1">
    <citation type="journal article" date="2013" name="ISME J.">
        <title>A small predatory core genome in the divergent marine Bacteriovorax marinus SJ and the terrestrial Bdellovibrio bacteriovorus.</title>
        <authorList>
            <person name="Crossman L.C."/>
            <person name="Chen H."/>
            <person name="Cerdeno-Tarraga A.M."/>
            <person name="Brooks K."/>
            <person name="Quail M.A."/>
            <person name="Pineiro S.A."/>
            <person name="Hobley L."/>
            <person name="Sockett R.E."/>
            <person name="Bentley S.D."/>
            <person name="Parkhill J."/>
            <person name="Williams H.N."/>
            <person name="Stine O.C."/>
        </authorList>
    </citation>
    <scope>NUCLEOTIDE SEQUENCE [LARGE SCALE GENOMIC DNA]</scope>
    <source>
        <strain evidence="8">ATCC BAA-682 / DSM 15412 / SJ</strain>
    </source>
</reference>
<name>E1X0B9_HALMS</name>
<dbReference type="PATRIC" id="fig|862908.3.peg.1419"/>
<evidence type="ECO:0000256" key="1">
    <source>
        <dbReference type="ARBA" id="ARBA00001974"/>
    </source>
</evidence>
<dbReference type="InterPro" id="IPR006076">
    <property type="entry name" value="FAD-dep_OxRdtase"/>
</dbReference>
<evidence type="ECO:0000256" key="2">
    <source>
        <dbReference type="ARBA" id="ARBA00007330"/>
    </source>
</evidence>
<dbReference type="InterPro" id="IPR000447">
    <property type="entry name" value="G3P_DH_FAD-dep"/>
</dbReference>
<evidence type="ECO:0000313" key="8">
    <source>
        <dbReference type="Proteomes" id="UP000008963"/>
    </source>
</evidence>
<dbReference type="InterPro" id="IPR036188">
    <property type="entry name" value="FAD/NAD-bd_sf"/>
</dbReference>
<keyword evidence="4" id="KW-0274">FAD</keyword>
<dbReference type="PANTHER" id="PTHR11985:SF15">
    <property type="entry name" value="GLYCEROL-3-PHOSPHATE DEHYDROGENASE, MITOCHONDRIAL"/>
    <property type="match status" value="1"/>
</dbReference>
<comment type="similarity">
    <text evidence="2">Belongs to the FAD-dependent glycerol-3-phosphate dehydrogenase family.</text>
</comment>
<dbReference type="HOGENOM" id="CLU_015740_5_0_7"/>
<dbReference type="Gene3D" id="3.50.50.60">
    <property type="entry name" value="FAD/NAD(P)-binding domain"/>
    <property type="match status" value="1"/>
</dbReference>